<dbReference type="EMBL" id="FXTP01000003">
    <property type="protein sequence ID" value="SMO51247.1"/>
    <property type="molecule type" value="Genomic_DNA"/>
</dbReference>
<dbReference type="PRINTS" id="PR00133">
    <property type="entry name" value="GLHYDRLASE3"/>
</dbReference>
<dbReference type="SUPFAM" id="SSF52279">
    <property type="entry name" value="Beta-D-glucan exohydrolase, C-terminal domain"/>
    <property type="match status" value="1"/>
</dbReference>
<protein>
    <recommendedName>
        <fullName evidence="3">beta-glucosidase</fullName>
        <ecNumber evidence="3">3.2.1.21</ecNumber>
    </recommendedName>
</protein>
<dbReference type="InterPro" id="IPR019800">
    <property type="entry name" value="Glyco_hydro_3_AS"/>
</dbReference>
<comment type="catalytic activity">
    <reaction evidence="1">
        <text>Hydrolysis of terminal, non-reducing beta-D-glucosyl residues with release of beta-D-glucose.</text>
        <dbReference type="EC" id="3.2.1.21"/>
    </reaction>
</comment>
<gene>
    <name evidence="10" type="ORF">SAMN06265219_103152</name>
</gene>
<evidence type="ECO:0000313" key="11">
    <source>
        <dbReference type="Proteomes" id="UP000317557"/>
    </source>
</evidence>
<keyword evidence="11" id="KW-1185">Reference proteome</keyword>
<dbReference type="Pfam" id="PF00933">
    <property type="entry name" value="Glyco_hydro_3"/>
    <property type="match status" value="1"/>
</dbReference>
<dbReference type="NCBIfam" id="NF011678">
    <property type="entry name" value="PRK15098.1"/>
    <property type="match status" value="1"/>
</dbReference>
<dbReference type="InterPro" id="IPR051915">
    <property type="entry name" value="Cellulose_Degrad_GH3"/>
</dbReference>
<accession>A0A521BVM0</accession>
<dbReference type="FunFam" id="3.20.20.300:FF:000005">
    <property type="entry name" value="Periplasmic beta-glucosidase"/>
    <property type="match status" value="1"/>
</dbReference>
<evidence type="ECO:0000256" key="8">
    <source>
        <dbReference type="SAM" id="SignalP"/>
    </source>
</evidence>
<dbReference type="AlphaFoldDB" id="A0A521BVM0"/>
<dbReference type="Gene3D" id="3.20.20.300">
    <property type="entry name" value="Glycoside hydrolase, family 3, N-terminal domain"/>
    <property type="match status" value="1"/>
</dbReference>
<evidence type="ECO:0000259" key="9">
    <source>
        <dbReference type="SMART" id="SM01217"/>
    </source>
</evidence>
<keyword evidence="6 7" id="KW-0326">Glycosidase</keyword>
<dbReference type="Proteomes" id="UP000317557">
    <property type="component" value="Unassembled WGS sequence"/>
</dbReference>
<evidence type="ECO:0000256" key="2">
    <source>
        <dbReference type="ARBA" id="ARBA00005336"/>
    </source>
</evidence>
<dbReference type="InterPro" id="IPR017853">
    <property type="entry name" value="GH"/>
</dbReference>
<dbReference type="Pfam" id="PF14310">
    <property type="entry name" value="Fn3-like"/>
    <property type="match status" value="1"/>
</dbReference>
<evidence type="ECO:0000256" key="4">
    <source>
        <dbReference type="ARBA" id="ARBA00022729"/>
    </source>
</evidence>
<dbReference type="OrthoDB" id="9805821at2"/>
<feature type="chain" id="PRO_5022008525" description="beta-glucosidase" evidence="8">
    <location>
        <begin position="21"/>
        <end position="745"/>
    </location>
</feature>
<dbReference type="GO" id="GO:0009251">
    <property type="term" value="P:glucan catabolic process"/>
    <property type="evidence" value="ECO:0007669"/>
    <property type="project" value="TreeGrafter"/>
</dbReference>
<proteinExistence type="inferred from homology"/>
<dbReference type="PROSITE" id="PS00775">
    <property type="entry name" value="GLYCOSYL_HYDROL_F3"/>
    <property type="match status" value="1"/>
</dbReference>
<feature type="signal peptide" evidence="8">
    <location>
        <begin position="1"/>
        <end position="20"/>
    </location>
</feature>
<evidence type="ECO:0000256" key="6">
    <source>
        <dbReference type="ARBA" id="ARBA00023295"/>
    </source>
</evidence>
<sequence length="745" mass="81997">MKKRSVVLFSLSLIMLIAGACTSPSPGDSEEERIAQKADSVLAMMTLEEKIGQMTLFTSDMDQTGAFLRSEYKSDIKKGRVGAIFNAYGAEYTRELQRMAVEESRLGIPLLFGYDVVHGHRTIFPVPLAEASSWDIDMMQKTAEVAAREAAAEGLHWTFAPMVDISRDPRWGRIVEGAGEDTYLGSKIAAAKVRGFQGDDLSELETVAATVKHFVGYGAAKAGRDYHSVDMSDRELREVYLPPFKAAIDAGAVSVMTAFNDLNGIPATANEYLFKDILRDEWGFDGFVVTDYTAIMELLHHRVAKDAAHASELALDAGVDMSMQDGFYQETLADLVEQDRISEAQIDEAVANILRVKFQLGLFDDPYRYSSEERQKAEIMKPENIETAREMARSAMVLLKNDNQTLPISKSVETVAVIGPMGDNQRDMIGSWSAAGDWAKSVSLLEGLKNNMPEVDFIHAKGADIEGDSREGFAEAIAAARQADFVILALGEAYWMSGEAASRTDISLPGVQEELAQEIHKIGKPTAAVLMNGRPLTINWLDENIPAILETWYLGTTAGDAIADVLFGDYNPSGKLPVTFPRSVGQIPIHYDMKSTGRPFDADNKYTSKYLDSPNEPLYVFGHGLSYTTFDYSPVSLSSRNMKTSDSLQVEVTVTNTGEYAGEEVVQLYIQDKVASVARPVQELKGFKKIKLEPGASEKVEFTITNDDLSFYRKGMNYGSEPGEFVVFVGGNSRDTQSAEFVLEE</sequence>
<organism evidence="10 11">
    <name type="scientific">Gracilimonas mengyeensis</name>
    <dbReference type="NCBI Taxonomy" id="1302730"/>
    <lineage>
        <taxon>Bacteria</taxon>
        <taxon>Pseudomonadati</taxon>
        <taxon>Balneolota</taxon>
        <taxon>Balneolia</taxon>
        <taxon>Balneolales</taxon>
        <taxon>Balneolaceae</taxon>
        <taxon>Gracilimonas</taxon>
    </lineage>
</organism>
<dbReference type="RefSeq" id="WP_142453573.1">
    <property type="nucleotide sequence ID" value="NZ_FXTP01000003.1"/>
</dbReference>
<dbReference type="PANTHER" id="PTHR30620:SF16">
    <property type="entry name" value="LYSOSOMAL BETA GLUCOSIDASE"/>
    <property type="match status" value="1"/>
</dbReference>
<dbReference type="EC" id="3.2.1.21" evidence="3"/>
<dbReference type="Gene3D" id="2.60.40.10">
    <property type="entry name" value="Immunoglobulins"/>
    <property type="match status" value="1"/>
</dbReference>
<dbReference type="SMART" id="SM01217">
    <property type="entry name" value="Fn3_like"/>
    <property type="match status" value="1"/>
</dbReference>
<comment type="similarity">
    <text evidence="2 7">Belongs to the glycosyl hydrolase 3 family.</text>
</comment>
<evidence type="ECO:0000256" key="1">
    <source>
        <dbReference type="ARBA" id="ARBA00000448"/>
    </source>
</evidence>
<dbReference type="Pfam" id="PF01915">
    <property type="entry name" value="Glyco_hydro_3_C"/>
    <property type="match status" value="1"/>
</dbReference>
<keyword evidence="4 8" id="KW-0732">Signal</keyword>
<feature type="domain" description="Fibronectin type III-like" evidence="9">
    <location>
        <begin position="664"/>
        <end position="733"/>
    </location>
</feature>
<dbReference type="InterPro" id="IPR026891">
    <property type="entry name" value="Fn3-like"/>
</dbReference>
<dbReference type="FunFam" id="2.60.40.10:FF:000495">
    <property type="entry name" value="Periplasmic beta-glucosidase"/>
    <property type="match status" value="1"/>
</dbReference>
<dbReference type="InterPro" id="IPR013783">
    <property type="entry name" value="Ig-like_fold"/>
</dbReference>
<name>A0A521BVM0_9BACT</name>
<dbReference type="PANTHER" id="PTHR30620">
    <property type="entry name" value="PERIPLASMIC BETA-GLUCOSIDASE-RELATED"/>
    <property type="match status" value="1"/>
</dbReference>
<dbReference type="SUPFAM" id="SSF51445">
    <property type="entry name" value="(Trans)glycosidases"/>
    <property type="match status" value="1"/>
</dbReference>
<dbReference type="GO" id="GO:0008422">
    <property type="term" value="F:beta-glucosidase activity"/>
    <property type="evidence" value="ECO:0007669"/>
    <property type="project" value="UniProtKB-EC"/>
</dbReference>
<dbReference type="InterPro" id="IPR002772">
    <property type="entry name" value="Glyco_hydro_3_C"/>
</dbReference>
<dbReference type="InterPro" id="IPR036881">
    <property type="entry name" value="Glyco_hydro_3_C_sf"/>
</dbReference>
<evidence type="ECO:0000256" key="5">
    <source>
        <dbReference type="ARBA" id="ARBA00022801"/>
    </source>
</evidence>
<evidence type="ECO:0000256" key="3">
    <source>
        <dbReference type="ARBA" id="ARBA00012744"/>
    </source>
</evidence>
<dbReference type="InterPro" id="IPR036962">
    <property type="entry name" value="Glyco_hydro_3_N_sf"/>
</dbReference>
<evidence type="ECO:0000256" key="7">
    <source>
        <dbReference type="RuleBase" id="RU361161"/>
    </source>
</evidence>
<evidence type="ECO:0000313" key="10">
    <source>
        <dbReference type="EMBL" id="SMO51247.1"/>
    </source>
</evidence>
<dbReference type="Gene3D" id="3.40.50.1700">
    <property type="entry name" value="Glycoside hydrolase family 3 C-terminal domain"/>
    <property type="match status" value="1"/>
</dbReference>
<dbReference type="PROSITE" id="PS51257">
    <property type="entry name" value="PROKAR_LIPOPROTEIN"/>
    <property type="match status" value="1"/>
</dbReference>
<reference evidence="10 11" key="1">
    <citation type="submission" date="2017-05" db="EMBL/GenBank/DDBJ databases">
        <authorList>
            <person name="Varghese N."/>
            <person name="Submissions S."/>
        </authorList>
    </citation>
    <scope>NUCLEOTIDE SEQUENCE [LARGE SCALE GENOMIC DNA]</scope>
    <source>
        <strain evidence="10 11">DSM 21985</strain>
    </source>
</reference>
<dbReference type="InterPro" id="IPR001764">
    <property type="entry name" value="Glyco_hydro_3_N"/>
</dbReference>
<keyword evidence="5 7" id="KW-0378">Hydrolase</keyword>